<dbReference type="InterPro" id="IPR002516">
    <property type="entry name" value="Glyco_trans_11"/>
</dbReference>
<dbReference type="CDD" id="cd11301">
    <property type="entry name" value="Fut1_Fut2_like"/>
    <property type="match status" value="1"/>
</dbReference>
<dbReference type="GO" id="GO:0016020">
    <property type="term" value="C:membrane"/>
    <property type="evidence" value="ECO:0007669"/>
    <property type="project" value="InterPro"/>
</dbReference>
<organism evidence="3">
    <name type="scientific">viral metagenome</name>
    <dbReference type="NCBI Taxonomy" id="1070528"/>
    <lineage>
        <taxon>unclassified sequences</taxon>
        <taxon>metagenomes</taxon>
        <taxon>organismal metagenomes</taxon>
    </lineage>
</organism>
<proteinExistence type="predicted"/>
<evidence type="ECO:0000256" key="2">
    <source>
        <dbReference type="ARBA" id="ARBA00022679"/>
    </source>
</evidence>
<evidence type="ECO:0000256" key="1">
    <source>
        <dbReference type="ARBA" id="ARBA00022676"/>
    </source>
</evidence>
<name>A0A6C0K869_9ZZZZ</name>
<dbReference type="Pfam" id="PF01531">
    <property type="entry name" value="Glyco_transf_11"/>
    <property type="match status" value="1"/>
</dbReference>
<dbReference type="GO" id="GO:0008107">
    <property type="term" value="F:galactoside 2-alpha-L-fucosyltransferase activity"/>
    <property type="evidence" value="ECO:0007669"/>
    <property type="project" value="InterPro"/>
</dbReference>
<keyword evidence="1" id="KW-0328">Glycosyltransferase</keyword>
<sequence>MSSDSLPVQWVAPRLSNGLGNRLFQFANAKNMADIWSMPLVFAMNYVLPSEHGDFESIFKMFPLIPKVWKAEPQLCVEHNGVSAFQYIPLPPNQPSDTVLLKGSWITAKYLPETMEPNWKFAVPGSEELLERWNLSSKEQQEKTVFLHVRLGDYCVLPHHQVPLLGYYAKAMAAFPEDTRFLIFSDEPEKARTLPVFHGQPCVFVSEKDELKSLYLMTMCSGGITANSTFSYWGAYFGRERLGETYKCYMPSRWMATDEKTEDLYPSWATRIDT</sequence>
<dbReference type="AlphaFoldDB" id="A0A6C0K869"/>
<accession>A0A6C0K869</accession>
<dbReference type="PANTHER" id="PTHR11927">
    <property type="entry name" value="GALACTOSIDE 2-L-FUCOSYLTRANSFERASE"/>
    <property type="match status" value="1"/>
</dbReference>
<dbReference type="GO" id="GO:0005975">
    <property type="term" value="P:carbohydrate metabolic process"/>
    <property type="evidence" value="ECO:0007669"/>
    <property type="project" value="InterPro"/>
</dbReference>
<dbReference type="EMBL" id="MN740836">
    <property type="protein sequence ID" value="QHU14245.1"/>
    <property type="molecule type" value="Genomic_DNA"/>
</dbReference>
<keyword evidence="2" id="KW-0808">Transferase</keyword>
<evidence type="ECO:0008006" key="4">
    <source>
        <dbReference type="Google" id="ProtNLM"/>
    </source>
</evidence>
<dbReference type="PANTHER" id="PTHR11927:SF9">
    <property type="entry name" value="L-FUCOSYLTRANSFERASE"/>
    <property type="match status" value="1"/>
</dbReference>
<evidence type="ECO:0000313" key="3">
    <source>
        <dbReference type="EMBL" id="QHU14245.1"/>
    </source>
</evidence>
<reference evidence="3" key="1">
    <citation type="journal article" date="2020" name="Nature">
        <title>Giant virus diversity and host interactions through global metagenomics.</title>
        <authorList>
            <person name="Schulz F."/>
            <person name="Roux S."/>
            <person name="Paez-Espino D."/>
            <person name="Jungbluth S."/>
            <person name="Walsh D.A."/>
            <person name="Denef V.J."/>
            <person name="McMahon K.D."/>
            <person name="Konstantinidis K.T."/>
            <person name="Eloe-Fadrosh E.A."/>
            <person name="Kyrpides N.C."/>
            <person name="Woyke T."/>
        </authorList>
    </citation>
    <scope>NUCLEOTIDE SEQUENCE</scope>
    <source>
        <strain evidence="3">GVMAG-S-1101182-85</strain>
    </source>
</reference>
<protein>
    <recommendedName>
        <fullName evidence="4">Glycosyltransferase</fullName>
    </recommendedName>
</protein>